<name>A0A0C2W983_9BACL</name>
<accession>A0A0C2W983</accession>
<dbReference type="Proteomes" id="UP000031972">
    <property type="component" value="Unassembled WGS sequence"/>
</dbReference>
<proteinExistence type="predicted"/>
<reference evidence="1 2" key="1">
    <citation type="submission" date="2015-01" db="EMBL/GenBank/DDBJ databases">
        <title>Jeotgalibacillus campisalis genome sequencing.</title>
        <authorList>
            <person name="Goh K.M."/>
            <person name="Chan K.-G."/>
            <person name="Yaakop A.S."/>
            <person name="Ee R."/>
            <person name="Gan H.M."/>
            <person name="Chan C.S."/>
        </authorList>
    </citation>
    <scope>NUCLEOTIDE SEQUENCE [LARGE SCALE GENOMIC DNA]</scope>
    <source>
        <strain evidence="1 2">SF-57</strain>
    </source>
</reference>
<dbReference type="EMBL" id="JXRR01000001">
    <property type="protein sequence ID" value="KIL53146.1"/>
    <property type="molecule type" value="Genomic_DNA"/>
</dbReference>
<keyword evidence="2" id="KW-1185">Reference proteome</keyword>
<gene>
    <name evidence="1" type="ORF">KR50_04750</name>
</gene>
<protein>
    <submittedName>
        <fullName evidence="1">Uncharacterized protein</fullName>
    </submittedName>
</protein>
<organism evidence="1 2">
    <name type="scientific">Jeotgalibacillus campisalis</name>
    <dbReference type="NCBI Taxonomy" id="220754"/>
    <lineage>
        <taxon>Bacteria</taxon>
        <taxon>Bacillati</taxon>
        <taxon>Bacillota</taxon>
        <taxon>Bacilli</taxon>
        <taxon>Bacillales</taxon>
        <taxon>Caryophanaceae</taxon>
        <taxon>Jeotgalibacillus</taxon>
    </lineage>
</organism>
<sequence length="94" mass="11238">MKKGEEIRYVEDDEYEQKTKETKLVYLLLDIEFIEGNTNGVISYFINIRYHNSSEANIEVHPEAWKQALILIEDWDTDDTELWNLLHSWGIYRG</sequence>
<evidence type="ECO:0000313" key="2">
    <source>
        <dbReference type="Proteomes" id="UP000031972"/>
    </source>
</evidence>
<comment type="caution">
    <text evidence="1">The sequence shown here is derived from an EMBL/GenBank/DDBJ whole genome shotgun (WGS) entry which is preliminary data.</text>
</comment>
<dbReference type="AlphaFoldDB" id="A0A0C2W983"/>
<dbReference type="RefSeq" id="WP_041054255.1">
    <property type="nucleotide sequence ID" value="NZ_JXRR01000001.1"/>
</dbReference>
<dbReference type="PATRIC" id="fig|220754.4.peg.485"/>
<evidence type="ECO:0000313" key="1">
    <source>
        <dbReference type="EMBL" id="KIL53146.1"/>
    </source>
</evidence>